<dbReference type="GO" id="GO:0005886">
    <property type="term" value="C:plasma membrane"/>
    <property type="evidence" value="ECO:0007669"/>
    <property type="project" value="UniProtKB-SubCell"/>
</dbReference>
<gene>
    <name evidence="9" type="primary">FlhA</name>
    <name evidence="7" type="synonym">flhA</name>
    <name evidence="9" type="ordered locus">SRM_02804</name>
</gene>
<keyword evidence="3 7" id="KW-1003">Cell membrane</keyword>
<feature type="region of interest" description="Disordered" evidence="8">
    <location>
        <begin position="344"/>
        <end position="367"/>
    </location>
</feature>
<keyword evidence="7" id="KW-1005">Bacterial flagellum biogenesis</keyword>
<dbReference type="PANTHER" id="PTHR30161:SF1">
    <property type="entry name" value="FLAGELLAR BIOSYNTHESIS PROTEIN FLHA-RELATED"/>
    <property type="match status" value="1"/>
</dbReference>
<name>D5HCH0_SALRM</name>
<dbReference type="Gene3D" id="3.40.30.60">
    <property type="entry name" value="FHIPEP family, domain 1"/>
    <property type="match status" value="1"/>
</dbReference>
<dbReference type="Pfam" id="PF00771">
    <property type="entry name" value="FHIPEP"/>
    <property type="match status" value="1"/>
</dbReference>
<dbReference type="KEGG" id="srm:SRM_02804"/>
<reference evidence="10" key="2">
    <citation type="submission" date="2010-04" db="EMBL/GenBank/DDBJ databases">
        <title>Genome sequence of Salinibacter ruber M8.</title>
        <authorList>
            <consortium name="Genoscope"/>
        </authorList>
    </citation>
    <scope>NUCLEOTIDE SEQUENCE [LARGE SCALE GENOMIC DNA]</scope>
    <source>
        <strain evidence="10">M8</strain>
    </source>
</reference>
<dbReference type="InterPro" id="IPR042193">
    <property type="entry name" value="FHIPEP_3"/>
</dbReference>
<dbReference type="PROSITE" id="PS00994">
    <property type="entry name" value="FHIPEP"/>
    <property type="match status" value="1"/>
</dbReference>
<comment type="similarity">
    <text evidence="2 7">Belongs to the FHIPEP (flagella/HR/invasion proteins export pore) family.</text>
</comment>
<evidence type="ECO:0000313" key="10">
    <source>
        <dbReference type="Proteomes" id="UP000000933"/>
    </source>
</evidence>
<keyword evidence="9" id="KW-0282">Flagellum</keyword>
<feature type="compositionally biased region" description="Acidic residues" evidence="8">
    <location>
        <begin position="355"/>
        <end position="367"/>
    </location>
</feature>
<dbReference type="Proteomes" id="UP000000933">
    <property type="component" value="Chromosome"/>
</dbReference>
<dbReference type="Gene3D" id="1.10.8.540">
    <property type="entry name" value="FHIPEP family, domain 3"/>
    <property type="match status" value="1"/>
</dbReference>
<keyword evidence="9" id="KW-0969">Cilium</keyword>
<keyword evidence="9" id="KW-0966">Cell projection</keyword>
<keyword evidence="6 7" id="KW-0472">Membrane</keyword>
<reference evidence="9 10" key="1">
    <citation type="journal article" date="2010" name="ISME J.">
        <title>Fine-scale evolution: genomic, phenotypic and ecological differentiation in two coexisting Salinibacter ruber strains.</title>
        <authorList>
            <person name="Pena A."/>
            <person name="Teeling H."/>
            <person name="Huerta-Cepas J."/>
            <person name="Santos F."/>
            <person name="Yarza P."/>
            <person name="Brito-Echeverria J."/>
            <person name="Lucio M."/>
            <person name="Schmitt-Kopplin P."/>
            <person name="Meseguer I."/>
            <person name="Schenowitz C."/>
            <person name="Dossat C."/>
            <person name="Barbe V."/>
            <person name="Dopazo J."/>
            <person name="Rossello-Mora R."/>
            <person name="Schuler M."/>
            <person name="Glockner F.O."/>
            <person name="Amann R."/>
            <person name="Gabaldon T."/>
            <person name="Anton J."/>
        </authorList>
    </citation>
    <scope>NUCLEOTIDE SEQUENCE [LARGE SCALE GENOMIC DNA]</scope>
    <source>
        <strain evidence="9 10">M8</strain>
    </source>
</reference>
<dbReference type="InterPro" id="IPR006301">
    <property type="entry name" value="FlhA"/>
</dbReference>
<dbReference type="PATRIC" id="fig|761659.10.peg.3061"/>
<feature type="transmembrane region" description="Helical" evidence="7">
    <location>
        <begin position="58"/>
        <end position="77"/>
    </location>
</feature>
<evidence type="ECO:0000256" key="8">
    <source>
        <dbReference type="SAM" id="MobiDB-lite"/>
    </source>
</evidence>
<feature type="transmembrane region" description="Helical" evidence="7">
    <location>
        <begin position="121"/>
        <end position="148"/>
    </location>
</feature>
<dbReference type="PIRSF" id="PIRSF005419">
    <property type="entry name" value="FlhA"/>
    <property type="match status" value="1"/>
</dbReference>
<evidence type="ECO:0000256" key="1">
    <source>
        <dbReference type="ARBA" id="ARBA00004651"/>
    </source>
</evidence>
<evidence type="ECO:0000256" key="5">
    <source>
        <dbReference type="ARBA" id="ARBA00022989"/>
    </source>
</evidence>
<dbReference type="GO" id="GO:0044780">
    <property type="term" value="P:bacterial-type flagellum assembly"/>
    <property type="evidence" value="ECO:0007669"/>
    <property type="project" value="InterPro"/>
</dbReference>
<dbReference type="Gene3D" id="3.40.50.12790">
    <property type="entry name" value="FHIPEP family, domain 4"/>
    <property type="match status" value="1"/>
</dbReference>
<dbReference type="PANTHER" id="PTHR30161">
    <property type="entry name" value="FLAGELLAR EXPORT PROTEIN, MEMBRANE FLHA SUBUNIT-RELATED"/>
    <property type="match status" value="1"/>
</dbReference>
<evidence type="ECO:0000256" key="7">
    <source>
        <dbReference type="RuleBase" id="RU364093"/>
    </source>
</evidence>
<dbReference type="AlphaFoldDB" id="D5HCH0"/>
<evidence type="ECO:0000313" key="9">
    <source>
        <dbReference type="EMBL" id="CBH25725.1"/>
    </source>
</evidence>
<comment type="caution">
    <text evidence="7">Lacks conserved residue(s) required for the propagation of feature annotation.</text>
</comment>
<protein>
    <recommendedName>
        <fullName evidence="7">Flagellar biosynthesis protein FlhA</fullName>
    </recommendedName>
</protein>
<feature type="transmembrane region" description="Helical" evidence="7">
    <location>
        <begin position="300"/>
        <end position="333"/>
    </location>
</feature>
<dbReference type="InterPro" id="IPR042196">
    <property type="entry name" value="FHIPEP_4"/>
</dbReference>
<comment type="subcellular location">
    <subcellularLocation>
        <location evidence="1 7">Cell membrane</location>
        <topology evidence="1 7">Multi-pass membrane protein</topology>
    </subcellularLocation>
</comment>
<keyword evidence="5 7" id="KW-1133">Transmembrane helix</keyword>
<dbReference type="EMBL" id="FP565814">
    <property type="protein sequence ID" value="CBH25725.1"/>
    <property type="molecule type" value="Genomic_DNA"/>
</dbReference>
<dbReference type="NCBIfam" id="TIGR01398">
    <property type="entry name" value="FlhA"/>
    <property type="match status" value="1"/>
</dbReference>
<keyword evidence="7" id="KW-0653">Protein transport</keyword>
<proteinExistence type="inferred from homology"/>
<feature type="transmembrane region" description="Helical" evidence="7">
    <location>
        <begin position="257"/>
        <end position="280"/>
    </location>
</feature>
<dbReference type="InterPro" id="IPR001712">
    <property type="entry name" value="T3SS_FHIPEP"/>
</dbReference>
<dbReference type="HOGENOM" id="CLU_015346_3_0_10"/>
<keyword evidence="7" id="KW-0813">Transport</keyword>
<accession>D5HCH0</accession>
<dbReference type="InterPro" id="IPR025505">
    <property type="entry name" value="FHIPEP_CS"/>
</dbReference>
<evidence type="ECO:0000256" key="3">
    <source>
        <dbReference type="ARBA" id="ARBA00022475"/>
    </source>
</evidence>
<keyword evidence="7" id="KW-1006">Bacterial flagellum protein export</keyword>
<organism evidence="9 10">
    <name type="scientific">Salinibacter ruber (strain M8)</name>
    <dbReference type="NCBI Taxonomy" id="761659"/>
    <lineage>
        <taxon>Bacteria</taxon>
        <taxon>Pseudomonadati</taxon>
        <taxon>Rhodothermota</taxon>
        <taxon>Rhodothermia</taxon>
        <taxon>Rhodothermales</taxon>
        <taxon>Salinibacteraceae</taxon>
        <taxon>Salinibacter</taxon>
    </lineage>
</organism>
<dbReference type="InterPro" id="IPR042194">
    <property type="entry name" value="FHIPEP_1"/>
</dbReference>
<comment type="function">
    <text evidence="7">Required for formation of the rod structure of the flagellar apparatus. Together with FliI and FliH, may constitute the export apparatus of flagellin.</text>
</comment>
<feature type="compositionally biased region" description="Basic and acidic residues" evidence="8">
    <location>
        <begin position="344"/>
        <end position="354"/>
    </location>
</feature>
<feature type="region of interest" description="Disordered" evidence="8">
    <location>
        <begin position="1"/>
        <end position="24"/>
    </location>
</feature>
<evidence type="ECO:0000256" key="6">
    <source>
        <dbReference type="ARBA" id="ARBA00023136"/>
    </source>
</evidence>
<dbReference type="GO" id="GO:0009306">
    <property type="term" value="P:protein secretion"/>
    <property type="evidence" value="ECO:0007669"/>
    <property type="project" value="InterPro"/>
</dbReference>
<feature type="transmembrane region" description="Helical" evidence="7">
    <location>
        <begin position="216"/>
        <end position="236"/>
    </location>
</feature>
<sequence length="728" mass="78118">MSSTPVGALSRAAESRTSSSPTGSLGIGGIDSEIFVAGAIVAILFMMVVPLPSYLLDLFLATDIALSLGVLLTSFYAERPLEFAIFPGLLLTTTLFRLSLNVASTRLILGNAEAGALINAFGSFVVAGNYVVGAIIFLVLVIINFVVITKGTERISEVAARFTLDAMPGKQMAIDADLNSGLIDEREARERRDEVTEEADFYGAMDGATKFVRGEAVAGILITAINVVGGLVIGVTQQAMGIGEAASTFALLSIGDGLVSQIPALMVSTAAGIIVSRASGEEGSLASEMKGQLLDKPPPLLITGCFLGVMGFVPGLPIIPFWLLSAGVLLLWYLRSKEKKAEDEAEAERQREAEEQQAEEEAEEDPSDLLLVDPLELEIGYGLISLVDPDQGGDLLERVKMLRKQLAEEMGLVIPPVRIRDNVDMDSNKYVIRLRGNPIGEGQVMPGYKLALLPDDVDEAPSGIRVEDPTFGLPAVWVAERNLSEAEQMGLTVIEPPAVISTHLLEELRKNAYRLLDRQEVREMLDKVEESAPALVDELVPDLLSLGSIRKVLQRLLEERIPIRDLVTILETLADHASQTQTVEVLTEHCRAALAPTITREFSGPEGRIKAFVMDPALEQHLLETAESGGLDANTLGLQPERADALVKAIDEQATELISNDRAPILLISPVLRATVYQFLDPMVSDITVLSYNDLTPDAPVDIVDQVSIPQGSSSPDLSAATAGVSNA</sequence>
<dbReference type="PRINTS" id="PR00949">
    <property type="entry name" value="TYPE3IMAPROT"/>
</dbReference>
<evidence type="ECO:0000256" key="2">
    <source>
        <dbReference type="ARBA" id="ARBA00008835"/>
    </source>
</evidence>
<evidence type="ECO:0000256" key="4">
    <source>
        <dbReference type="ARBA" id="ARBA00022692"/>
    </source>
</evidence>
<feature type="transmembrane region" description="Helical" evidence="7">
    <location>
        <begin position="34"/>
        <end position="51"/>
    </location>
</feature>
<keyword evidence="4 7" id="KW-0812">Transmembrane</keyword>